<dbReference type="Proteomes" id="UP000244450">
    <property type="component" value="Unassembled WGS sequence"/>
</dbReference>
<evidence type="ECO:0000256" key="1">
    <source>
        <dbReference type="SAM" id="Phobius"/>
    </source>
</evidence>
<keyword evidence="1" id="KW-0812">Transmembrane</keyword>
<gene>
    <name evidence="2" type="ORF">DCC81_03680</name>
</gene>
<proteinExistence type="predicted"/>
<dbReference type="RefSeq" id="WP_108685233.1">
    <property type="nucleotide sequence ID" value="NZ_QCYK01000001.1"/>
</dbReference>
<protein>
    <recommendedName>
        <fullName evidence="4">DUF4133 domain-containing protein</fullName>
    </recommendedName>
</protein>
<feature type="transmembrane region" description="Helical" evidence="1">
    <location>
        <begin position="52"/>
        <end position="72"/>
    </location>
</feature>
<reference evidence="2 3" key="1">
    <citation type="submission" date="2018-04" db="EMBL/GenBank/DDBJ databases">
        <title>Chitinophaga fuyangensis sp. nov., isolated from soil in a chemical factory.</title>
        <authorList>
            <person name="Chen K."/>
        </authorList>
    </citation>
    <scope>NUCLEOTIDE SEQUENCE [LARGE SCALE GENOMIC DNA]</scope>
    <source>
        <strain evidence="2 3">LY-1</strain>
    </source>
</reference>
<keyword evidence="3" id="KW-1185">Reference proteome</keyword>
<keyword evidence="1" id="KW-1133">Transmembrane helix</keyword>
<dbReference type="InterPro" id="IPR025407">
    <property type="entry name" value="DUF4133"/>
</dbReference>
<dbReference type="EMBL" id="QCYK01000001">
    <property type="protein sequence ID" value="PUZ28594.1"/>
    <property type="molecule type" value="Genomic_DNA"/>
</dbReference>
<evidence type="ECO:0000313" key="3">
    <source>
        <dbReference type="Proteomes" id="UP000244450"/>
    </source>
</evidence>
<accession>A0A2T7BLN4</accession>
<feature type="transmembrane region" description="Helical" evidence="1">
    <location>
        <begin position="25"/>
        <end position="46"/>
    </location>
</feature>
<dbReference type="OrthoDB" id="1273979at2"/>
<evidence type="ECO:0008006" key="4">
    <source>
        <dbReference type="Google" id="ProtNLM"/>
    </source>
</evidence>
<organism evidence="2 3">
    <name type="scientific">Chitinophaga parva</name>
    <dbReference type="NCBI Taxonomy" id="2169414"/>
    <lineage>
        <taxon>Bacteria</taxon>
        <taxon>Pseudomonadati</taxon>
        <taxon>Bacteroidota</taxon>
        <taxon>Chitinophagia</taxon>
        <taxon>Chitinophagales</taxon>
        <taxon>Chitinophagaceae</taxon>
        <taxon>Chitinophaga</taxon>
    </lineage>
</organism>
<evidence type="ECO:0000313" key="2">
    <source>
        <dbReference type="EMBL" id="PUZ28594.1"/>
    </source>
</evidence>
<comment type="caution">
    <text evidence="2">The sequence shown here is derived from an EMBL/GenBank/DDBJ whole genome shotgun (WGS) entry which is preliminary data.</text>
</comment>
<dbReference type="AlphaFoldDB" id="A0A2T7BLN4"/>
<keyword evidence="1" id="KW-0472">Membrane</keyword>
<sequence length="115" mass="12835">MSNTIYSINRGINKPIEFRGLKGQYISYLAIGLVCLLLVFAVGYIIGIPPYLWVAVTLILGFGLFSITFKYSHQYGQYGLMKKAAQRQIPTAIICRQRRTFLSLPKGGETPSATK</sequence>
<name>A0A2T7BLN4_9BACT</name>
<dbReference type="Pfam" id="PF13571">
    <property type="entry name" value="DUF4133"/>
    <property type="match status" value="1"/>
</dbReference>